<protein>
    <submittedName>
        <fullName evidence="2">Uncharacterized protein</fullName>
    </submittedName>
</protein>
<comment type="caution">
    <text evidence="2">The sequence shown here is derived from an EMBL/GenBank/DDBJ whole genome shotgun (WGS) entry which is preliminary data.</text>
</comment>
<evidence type="ECO:0000313" key="2">
    <source>
        <dbReference type="EMBL" id="GBG73138.1"/>
    </source>
</evidence>
<proteinExistence type="predicted"/>
<accession>A0A388KT16</accession>
<reference evidence="2 3" key="1">
    <citation type="journal article" date="2018" name="Cell">
        <title>The Chara Genome: Secondary Complexity and Implications for Plant Terrestrialization.</title>
        <authorList>
            <person name="Nishiyama T."/>
            <person name="Sakayama H."/>
            <person name="Vries J.D."/>
            <person name="Buschmann H."/>
            <person name="Saint-Marcoux D."/>
            <person name="Ullrich K.K."/>
            <person name="Haas F.B."/>
            <person name="Vanderstraeten L."/>
            <person name="Becker D."/>
            <person name="Lang D."/>
            <person name="Vosolsobe S."/>
            <person name="Rombauts S."/>
            <person name="Wilhelmsson P.K.I."/>
            <person name="Janitza P."/>
            <person name="Kern R."/>
            <person name="Heyl A."/>
            <person name="Rumpler F."/>
            <person name="Villalobos L.I.A.C."/>
            <person name="Clay J.M."/>
            <person name="Skokan R."/>
            <person name="Toyoda A."/>
            <person name="Suzuki Y."/>
            <person name="Kagoshima H."/>
            <person name="Schijlen E."/>
            <person name="Tajeshwar N."/>
            <person name="Catarino B."/>
            <person name="Hetherington A.J."/>
            <person name="Saltykova A."/>
            <person name="Bonnot C."/>
            <person name="Breuninger H."/>
            <person name="Symeonidi A."/>
            <person name="Radhakrishnan G.V."/>
            <person name="Van Nieuwerburgh F."/>
            <person name="Deforce D."/>
            <person name="Chang C."/>
            <person name="Karol K.G."/>
            <person name="Hedrich R."/>
            <person name="Ulvskov P."/>
            <person name="Glockner G."/>
            <person name="Delwiche C.F."/>
            <person name="Petrasek J."/>
            <person name="Van de Peer Y."/>
            <person name="Friml J."/>
            <person name="Beilby M."/>
            <person name="Dolan L."/>
            <person name="Kohara Y."/>
            <person name="Sugano S."/>
            <person name="Fujiyama A."/>
            <person name="Delaux P.-M."/>
            <person name="Quint M."/>
            <person name="TheiBen G."/>
            <person name="Hagemann M."/>
            <person name="Harholt J."/>
            <person name="Dunand C."/>
            <person name="Zachgo S."/>
            <person name="Langdale J."/>
            <person name="Maumus F."/>
            <person name="Straeten D.V.D."/>
            <person name="Gould S.B."/>
            <person name="Rensing S.A."/>
        </authorList>
    </citation>
    <scope>NUCLEOTIDE SEQUENCE [LARGE SCALE GENOMIC DNA]</scope>
    <source>
        <strain evidence="2 3">S276</strain>
    </source>
</reference>
<gene>
    <name evidence="2" type="ORF">CBR_g12855</name>
</gene>
<dbReference type="Gramene" id="GBG73138">
    <property type="protein sequence ID" value="GBG73138"/>
    <property type="gene ID" value="CBR_g12855"/>
</dbReference>
<dbReference type="EMBL" id="BFEA01000178">
    <property type="protein sequence ID" value="GBG73138.1"/>
    <property type="molecule type" value="Genomic_DNA"/>
</dbReference>
<evidence type="ECO:0000313" key="3">
    <source>
        <dbReference type="Proteomes" id="UP000265515"/>
    </source>
</evidence>
<organism evidence="2 3">
    <name type="scientific">Chara braunii</name>
    <name type="common">Braun's stonewort</name>
    <dbReference type="NCBI Taxonomy" id="69332"/>
    <lineage>
        <taxon>Eukaryota</taxon>
        <taxon>Viridiplantae</taxon>
        <taxon>Streptophyta</taxon>
        <taxon>Charophyceae</taxon>
        <taxon>Charales</taxon>
        <taxon>Characeae</taxon>
        <taxon>Chara</taxon>
    </lineage>
</organism>
<keyword evidence="3" id="KW-1185">Reference proteome</keyword>
<dbReference type="Proteomes" id="UP000265515">
    <property type="component" value="Unassembled WGS sequence"/>
</dbReference>
<feature type="region of interest" description="Disordered" evidence="1">
    <location>
        <begin position="433"/>
        <end position="453"/>
    </location>
</feature>
<sequence>MSRLEQEHGSMMLLDFRNAFRGSILEKYHVVPLQLASLDTTTQRIDLHRFVTFLLWPGNASLLKSDQDAFIHRFVSAFPGLGDVSCYCAAAEMARELQVGVDESVEGIASMREDATGQRDRLPALAVQMIQLALSRPENAMSARMFQRSGRDVTHETDANLVQKMCDFCKLKYRKLCRHLEVDYPGWWYHCLTHLIDFDLVGIDGKHFPLRMVVWDPYLFSFEHGWFAEVRDRETGVLIAKADGDNRRYNGETLLKVVPKTGVGERYKPHGNVPTAQKTSGIFMHVVEDFLFYSIDNNCSMFSSKMDSQEVASLHDLREASFRRFREPCQHITFSGRSEFERLIPVAASLSYLHFDYGSAERVYRDFDSVVCHFGLRKSLLEDVLRGDLEQCQANCKRFQSIFKETCWEQLPEDLVMRILDLVVHPPRHIVSEPFKPQPGRTFGPDSDGNGCN</sequence>
<dbReference type="AlphaFoldDB" id="A0A388KT16"/>
<name>A0A388KT16_CHABU</name>
<evidence type="ECO:0000256" key="1">
    <source>
        <dbReference type="SAM" id="MobiDB-lite"/>
    </source>
</evidence>